<evidence type="ECO:0000256" key="2">
    <source>
        <dbReference type="ARBA" id="ARBA00022759"/>
    </source>
</evidence>
<dbReference type="EC" id="3.1.-.-" evidence="6"/>
<comment type="function">
    <text evidence="6">May nick specific sequences that contain T:G mispairs resulting from m5C-deamination.</text>
</comment>
<dbReference type="RefSeq" id="WP_379885402.1">
    <property type="nucleotide sequence ID" value="NZ_JBHSDI010000001.1"/>
</dbReference>
<dbReference type="CDD" id="cd00221">
    <property type="entry name" value="Vsr"/>
    <property type="match status" value="1"/>
</dbReference>
<sequence length="145" mass="17234">MDSLTPVERSERMSRVRHKNTKPEMVVRRLVHGMGYRFRLHAKDLPGSPDLVFRSRRSVIFVHGCFWHRHSGCRLARLPKSRTTFWSQKLEENQQRDRRNQEELRELGWSVLVVWECELRDLEGVGRKLKGFLNNETGKQHDEIG</sequence>
<keyword evidence="1 6" id="KW-0540">Nuclease</keyword>
<evidence type="ECO:0000256" key="1">
    <source>
        <dbReference type="ARBA" id="ARBA00022722"/>
    </source>
</evidence>
<evidence type="ECO:0000256" key="6">
    <source>
        <dbReference type="PIRNR" id="PIRNR018267"/>
    </source>
</evidence>
<evidence type="ECO:0000256" key="3">
    <source>
        <dbReference type="ARBA" id="ARBA00022763"/>
    </source>
</evidence>
<dbReference type="Pfam" id="PF03852">
    <property type="entry name" value="Vsr"/>
    <property type="match status" value="1"/>
</dbReference>
<protein>
    <recommendedName>
        <fullName evidence="6">Very short patch repair endonuclease</fullName>
        <ecNumber evidence="6">3.1.-.-</ecNumber>
    </recommendedName>
</protein>
<dbReference type="InterPro" id="IPR004603">
    <property type="entry name" value="DNA_mismatch_endonuc_vsr"/>
</dbReference>
<evidence type="ECO:0000256" key="5">
    <source>
        <dbReference type="ARBA" id="ARBA00023204"/>
    </source>
</evidence>
<evidence type="ECO:0000256" key="4">
    <source>
        <dbReference type="ARBA" id="ARBA00022801"/>
    </source>
</evidence>
<comment type="caution">
    <text evidence="7">The sequence shown here is derived from an EMBL/GenBank/DDBJ whole genome shotgun (WGS) entry which is preliminary data.</text>
</comment>
<keyword evidence="2 6" id="KW-0255">Endonuclease</keyword>
<dbReference type="Gene3D" id="3.40.960.10">
    <property type="entry name" value="VSR Endonuclease"/>
    <property type="match status" value="1"/>
</dbReference>
<keyword evidence="8" id="KW-1185">Reference proteome</keyword>
<evidence type="ECO:0000313" key="7">
    <source>
        <dbReference type="EMBL" id="MFC4257411.1"/>
    </source>
</evidence>
<dbReference type="Proteomes" id="UP001595798">
    <property type="component" value="Unassembled WGS sequence"/>
</dbReference>
<dbReference type="SUPFAM" id="SSF52980">
    <property type="entry name" value="Restriction endonuclease-like"/>
    <property type="match status" value="1"/>
</dbReference>
<comment type="similarity">
    <text evidence="6">Belongs to the vsr family.</text>
</comment>
<dbReference type="GO" id="GO:0004519">
    <property type="term" value="F:endonuclease activity"/>
    <property type="evidence" value="ECO:0007669"/>
    <property type="project" value="UniProtKB-KW"/>
</dbReference>
<proteinExistence type="inferred from homology"/>
<dbReference type="InterPro" id="IPR011335">
    <property type="entry name" value="Restrct_endonuc-II-like"/>
</dbReference>
<dbReference type="PIRSF" id="PIRSF018267">
    <property type="entry name" value="VSR_endonuc"/>
    <property type="match status" value="1"/>
</dbReference>
<evidence type="ECO:0000313" key="8">
    <source>
        <dbReference type="Proteomes" id="UP001595798"/>
    </source>
</evidence>
<dbReference type="EMBL" id="JBHSDI010000001">
    <property type="protein sequence ID" value="MFC4257411.1"/>
    <property type="molecule type" value="Genomic_DNA"/>
</dbReference>
<gene>
    <name evidence="7" type="ORF">ACFOZ5_00035</name>
</gene>
<reference evidence="8" key="1">
    <citation type="journal article" date="2019" name="Int. J. Syst. Evol. Microbiol.">
        <title>The Global Catalogue of Microorganisms (GCM) 10K type strain sequencing project: providing services to taxonomists for standard genome sequencing and annotation.</title>
        <authorList>
            <consortium name="The Broad Institute Genomics Platform"/>
            <consortium name="The Broad Institute Genome Sequencing Center for Infectious Disease"/>
            <person name="Wu L."/>
            <person name="Ma J."/>
        </authorList>
    </citation>
    <scope>NUCLEOTIDE SEQUENCE [LARGE SCALE GENOMIC DNA]</scope>
    <source>
        <strain evidence="8">CECT 7297</strain>
    </source>
</reference>
<name>A0ABV8QD96_9GAMM</name>
<keyword evidence="4 6" id="KW-0378">Hydrolase</keyword>
<accession>A0ABV8QD96</accession>
<organism evidence="7 8">
    <name type="scientific">Marinobacter lacisalsi</name>
    <dbReference type="NCBI Taxonomy" id="475979"/>
    <lineage>
        <taxon>Bacteria</taxon>
        <taxon>Pseudomonadati</taxon>
        <taxon>Pseudomonadota</taxon>
        <taxon>Gammaproteobacteria</taxon>
        <taxon>Pseudomonadales</taxon>
        <taxon>Marinobacteraceae</taxon>
        <taxon>Marinobacter</taxon>
    </lineage>
</organism>
<keyword evidence="5 6" id="KW-0234">DNA repair</keyword>
<keyword evidence="3 6" id="KW-0227">DNA damage</keyword>
<dbReference type="NCBIfam" id="TIGR00632">
    <property type="entry name" value="vsr"/>
    <property type="match status" value="1"/>
</dbReference>